<dbReference type="Pfam" id="PF13489">
    <property type="entry name" value="Methyltransf_23"/>
    <property type="match status" value="1"/>
</dbReference>
<keyword evidence="2" id="KW-1185">Reference proteome</keyword>
<gene>
    <name evidence="1" type="ORF">AWC27_27800</name>
</gene>
<dbReference type="EMBL" id="LQPW01000082">
    <property type="protein sequence ID" value="ORX03546.1"/>
    <property type="molecule type" value="Genomic_DNA"/>
</dbReference>
<organism evidence="1 2">
    <name type="scientific">Mycobacterium szulgai</name>
    <dbReference type="NCBI Taxonomy" id="1787"/>
    <lineage>
        <taxon>Bacteria</taxon>
        <taxon>Bacillati</taxon>
        <taxon>Actinomycetota</taxon>
        <taxon>Actinomycetes</taxon>
        <taxon>Mycobacteriales</taxon>
        <taxon>Mycobacteriaceae</taxon>
        <taxon>Mycobacterium</taxon>
    </lineage>
</organism>
<dbReference type="RefSeq" id="WP_085670867.1">
    <property type="nucleotide sequence ID" value="NZ_JACKRU010000519.1"/>
</dbReference>
<name>A0A1X2EJ55_MYCSZ</name>
<accession>A0A1X2EJ55</accession>
<dbReference type="Proteomes" id="UP000193317">
    <property type="component" value="Unassembled WGS sequence"/>
</dbReference>
<evidence type="ECO:0000313" key="1">
    <source>
        <dbReference type="EMBL" id="ORX03546.1"/>
    </source>
</evidence>
<evidence type="ECO:0008006" key="3">
    <source>
        <dbReference type="Google" id="ProtNLM"/>
    </source>
</evidence>
<comment type="caution">
    <text evidence="1">The sequence shown here is derived from an EMBL/GenBank/DDBJ whole genome shotgun (WGS) entry which is preliminary data.</text>
</comment>
<proteinExistence type="predicted"/>
<sequence length="253" mass="28419">MTRYQRGTAEYAEAFAALLRNYASREQLYSALRDLVAQFPSDAVAIDWGAGTGDLTRILLESVAAVYSVEPSAAMRSALAANCPAARIIDGTIMSADPPHSAQVAVLSHVLYHVPECEWESHVTRAANFLSTDGVLLIALKDAESGCNRMLEYFGAPRFDLLREMARVLRRHKEFDFAFSHSCHSVRTTSFSDTLQIARFMMSDRPAEAFIALPTEAQFRDYVRTHFWDEEKKAGGWRTGDVYCLVRRNPRWG</sequence>
<protein>
    <recommendedName>
        <fullName evidence="3">Methyltransferase type 11 domain-containing protein</fullName>
    </recommendedName>
</protein>
<dbReference type="InterPro" id="IPR029063">
    <property type="entry name" value="SAM-dependent_MTases_sf"/>
</dbReference>
<reference evidence="1 2" key="1">
    <citation type="submission" date="2016-01" db="EMBL/GenBank/DDBJ databases">
        <title>The new phylogeny of the genus Mycobacterium.</title>
        <authorList>
            <person name="Tarcisio F."/>
            <person name="Conor M."/>
            <person name="Antonella G."/>
            <person name="Elisabetta G."/>
            <person name="Giulia F.S."/>
            <person name="Sara T."/>
            <person name="Anna F."/>
            <person name="Clotilde B."/>
            <person name="Roberto B."/>
            <person name="Veronica D.S."/>
            <person name="Fabio R."/>
            <person name="Monica P."/>
            <person name="Olivier J."/>
            <person name="Enrico T."/>
            <person name="Nicola S."/>
        </authorList>
    </citation>
    <scope>NUCLEOTIDE SEQUENCE [LARGE SCALE GENOMIC DNA]</scope>
    <source>
        <strain evidence="1 2">DSM 44166</strain>
    </source>
</reference>
<dbReference type="Gene3D" id="3.40.50.150">
    <property type="entry name" value="Vaccinia Virus protein VP39"/>
    <property type="match status" value="1"/>
</dbReference>
<dbReference type="SUPFAM" id="SSF53335">
    <property type="entry name" value="S-adenosyl-L-methionine-dependent methyltransferases"/>
    <property type="match status" value="1"/>
</dbReference>
<dbReference type="OrthoDB" id="268801at2"/>
<evidence type="ECO:0000313" key="2">
    <source>
        <dbReference type="Proteomes" id="UP000193317"/>
    </source>
</evidence>
<dbReference type="AlphaFoldDB" id="A0A1X2EJ55"/>